<comment type="caution">
    <text evidence="7">The sequence shown here is derived from an EMBL/GenBank/DDBJ whole genome shotgun (WGS) entry which is preliminary data.</text>
</comment>
<dbReference type="OrthoDB" id="7391794at2"/>
<evidence type="ECO:0000259" key="6">
    <source>
        <dbReference type="Pfam" id="PF09864"/>
    </source>
</evidence>
<dbReference type="EMBL" id="NISK01000004">
    <property type="protein sequence ID" value="OWQ94970.1"/>
    <property type="molecule type" value="Genomic_DNA"/>
</dbReference>
<dbReference type="Gene3D" id="2.40.128.200">
    <property type="match status" value="1"/>
</dbReference>
<keyword evidence="4" id="KW-0449">Lipoprotein</keyword>
<name>A0A246JQ57_9SPHN</name>
<evidence type="ECO:0000256" key="3">
    <source>
        <dbReference type="ARBA" id="ARBA00023139"/>
    </source>
</evidence>
<dbReference type="Pfam" id="PF09864">
    <property type="entry name" value="MliC"/>
    <property type="match status" value="1"/>
</dbReference>
<dbReference type="SUPFAM" id="SSF141488">
    <property type="entry name" value="YdhA-like"/>
    <property type="match status" value="1"/>
</dbReference>
<accession>A0A246JQ57</accession>
<feature type="chain" id="PRO_5013258685" description="C-type lysozyme inhibitor domain-containing protein" evidence="5">
    <location>
        <begin position="21"/>
        <end position="106"/>
    </location>
</feature>
<dbReference type="RefSeq" id="WP_088443307.1">
    <property type="nucleotide sequence ID" value="NZ_BMMC01000011.1"/>
</dbReference>
<proteinExistence type="predicted"/>
<feature type="signal peptide" evidence="5">
    <location>
        <begin position="1"/>
        <end position="20"/>
    </location>
</feature>
<evidence type="ECO:0000256" key="2">
    <source>
        <dbReference type="ARBA" id="ARBA00023136"/>
    </source>
</evidence>
<keyword evidence="8" id="KW-1185">Reference proteome</keyword>
<sequence>MDRIKFVALGGAALALPACMSVGGPGVSTYYECDRGTRLKVDFMGDRALVSVNGGRAETMRSTPAASGAIYENRAGWRLHTKGDEAMWNTALRSSPETCRQVVVPR</sequence>
<evidence type="ECO:0000313" key="7">
    <source>
        <dbReference type="EMBL" id="OWQ94970.1"/>
    </source>
</evidence>
<dbReference type="Proteomes" id="UP000197361">
    <property type="component" value="Unassembled WGS sequence"/>
</dbReference>
<keyword evidence="2" id="KW-0472">Membrane</keyword>
<evidence type="ECO:0000256" key="5">
    <source>
        <dbReference type="SAM" id="SignalP"/>
    </source>
</evidence>
<feature type="domain" description="C-type lysozyme inhibitor" evidence="6">
    <location>
        <begin position="31"/>
        <end position="90"/>
    </location>
</feature>
<protein>
    <recommendedName>
        <fullName evidence="6">C-type lysozyme inhibitor domain-containing protein</fullName>
    </recommendedName>
</protein>
<evidence type="ECO:0000256" key="1">
    <source>
        <dbReference type="ARBA" id="ARBA00022729"/>
    </source>
</evidence>
<evidence type="ECO:0000313" key="8">
    <source>
        <dbReference type="Proteomes" id="UP000197361"/>
    </source>
</evidence>
<dbReference type="AlphaFoldDB" id="A0A246JQ57"/>
<keyword evidence="3" id="KW-0564">Palmitate</keyword>
<keyword evidence="1 5" id="KW-0732">Signal</keyword>
<dbReference type="InterPro" id="IPR018660">
    <property type="entry name" value="MliC"/>
</dbReference>
<reference evidence="7 8" key="1">
    <citation type="journal article" date="2010" name="Int. J. Syst. Evol. Microbiol.">
        <title>Sphingopyxis bauzanensis sp. nov., a psychrophilic bacterium isolated from soil.</title>
        <authorList>
            <person name="Zhang D.C."/>
            <person name="Liu H.C."/>
            <person name="Xin Y.H."/>
            <person name="Zhou Y.G."/>
            <person name="Schinner F."/>
            <person name="Margesin R."/>
        </authorList>
    </citation>
    <scope>NUCLEOTIDE SEQUENCE [LARGE SCALE GENOMIC DNA]</scope>
    <source>
        <strain evidence="7 8">DSM 22271</strain>
    </source>
</reference>
<gene>
    <name evidence="7" type="ORF">CDQ92_18225</name>
</gene>
<dbReference type="InterPro" id="IPR036328">
    <property type="entry name" value="MliC_sf"/>
</dbReference>
<organism evidence="7 8">
    <name type="scientific">Sphingopyxis bauzanensis</name>
    <dbReference type="NCBI Taxonomy" id="651663"/>
    <lineage>
        <taxon>Bacteria</taxon>
        <taxon>Pseudomonadati</taxon>
        <taxon>Pseudomonadota</taxon>
        <taxon>Alphaproteobacteria</taxon>
        <taxon>Sphingomonadales</taxon>
        <taxon>Sphingomonadaceae</taxon>
        <taxon>Sphingopyxis</taxon>
    </lineage>
</organism>
<evidence type="ECO:0000256" key="4">
    <source>
        <dbReference type="ARBA" id="ARBA00023288"/>
    </source>
</evidence>